<organism evidence="1 2">
    <name type="scientific">Neolewinella maritima</name>
    <dbReference type="NCBI Taxonomy" id="1383882"/>
    <lineage>
        <taxon>Bacteria</taxon>
        <taxon>Pseudomonadati</taxon>
        <taxon>Bacteroidota</taxon>
        <taxon>Saprospiria</taxon>
        <taxon>Saprospirales</taxon>
        <taxon>Lewinellaceae</taxon>
        <taxon>Neolewinella</taxon>
    </lineage>
</organism>
<reference evidence="1" key="1">
    <citation type="submission" date="2021-12" db="EMBL/GenBank/DDBJ databases">
        <authorList>
            <person name="Rodrigo-Torres L."/>
            <person name="Arahal R. D."/>
            <person name="Lucena T."/>
        </authorList>
    </citation>
    <scope>NUCLEOTIDE SEQUENCE</scope>
    <source>
        <strain evidence="1">CECT 8419</strain>
    </source>
</reference>
<dbReference type="SUPFAM" id="SSF47226">
    <property type="entry name" value="Histidine-containing phosphotransfer domain, HPT domain"/>
    <property type="match status" value="1"/>
</dbReference>
<dbReference type="InterPro" id="IPR036641">
    <property type="entry name" value="HPT_dom_sf"/>
</dbReference>
<gene>
    <name evidence="1" type="ORF">LEM8419_02472</name>
</gene>
<sequence>MAFPLLRDAFEGDSAELSDFSAILQRELRQAAQELDSAIRTRDAQAVADLKHKLKTSLQLLGDAQLKVNLARLATDMQGGHAPSPSAREQVVVRLRQLATALEREQW</sequence>
<comment type="caution">
    <text evidence="1">The sequence shown here is derived from an EMBL/GenBank/DDBJ whole genome shotgun (WGS) entry which is preliminary data.</text>
</comment>
<accession>A0ABN8F8H0</accession>
<evidence type="ECO:0000313" key="1">
    <source>
        <dbReference type="EMBL" id="CAH1001569.1"/>
    </source>
</evidence>
<dbReference type="RefSeq" id="WP_238751419.1">
    <property type="nucleotide sequence ID" value="NZ_CAKLPZ010000003.1"/>
</dbReference>
<dbReference type="Proteomes" id="UP000837803">
    <property type="component" value="Unassembled WGS sequence"/>
</dbReference>
<dbReference type="Gene3D" id="1.20.120.160">
    <property type="entry name" value="HPT domain"/>
    <property type="match status" value="1"/>
</dbReference>
<keyword evidence="2" id="KW-1185">Reference proteome</keyword>
<proteinExistence type="predicted"/>
<protein>
    <recommendedName>
        <fullName evidence="3">Hpt domain-containing protein</fullName>
    </recommendedName>
</protein>
<evidence type="ECO:0008006" key="3">
    <source>
        <dbReference type="Google" id="ProtNLM"/>
    </source>
</evidence>
<dbReference type="EMBL" id="CAKLPZ010000003">
    <property type="protein sequence ID" value="CAH1001569.1"/>
    <property type="molecule type" value="Genomic_DNA"/>
</dbReference>
<name>A0ABN8F8H0_9BACT</name>
<evidence type="ECO:0000313" key="2">
    <source>
        <dbReference type="Proteomes" id="UP000837803"/>
    </source>
</evidence>